<dbReference type="InterPro" id="IPR052713">
    <property type="entry name" value="FeoA"/>
</dbReference>
<dbReference type="EMBL" id="BARU01027835">
    <property type="protein sequence ID" value="GAH63802.1"/>
    <property type="molecule type" value="Genomic_DNA"/>
</dbReference>
<dbReference type="SUPFAM" id="SSF50037">
    <property type="entry name" value="C-terminal domain of transcriptional repressors"/>
    <property type="match status" value="2"/>
</dbReference>
<evidence type="ECO:0000259" key="2">
    <source>
        <dbReference type="SMART" id="SM00899"/>
    </source>
</evidence>
<evidence type="ECO:0000256" key="1">
    <source>
        <dbReference type="ARBA" id="ARBA00023004"/>
    </source>
</evidence>
<dbReference type="AlphaFoldDB" id="X1H301"/>
<comment type="caution">
    <text evidence="3">The sequence shown here is derived from an EMBL/GenBank/DDBJ whole genome shotgun (WGS) entry which is preliminary data.</text>
</comment>
<dbReference type="PANTHER" id="PTHR42954">
    <property type="entry name" value="FE(2+) TRANSPORT PROTEIN A"/>
    <property type="match status" value="1"/>
</dbReference>
<gene>
    <name evidence="3" type="ORF">S03H2_44511</name>
</gene>
<organism evidence="3">
    <name type="scientific">marine sediment metagenome</name>
    <dbReference type="NCBI Taxonomy" id="412755"/>
    <lineage>
        <taxon>unclassified sequences</taxon>
        <taxon>metagenomes</taxon>
        <taxon>ecological metagenomes</taxon>
    </lineage>
</organism>
<evidence type="ECO:0000313" key="3">
    <source>
        <dbReference type="EMBL" id="GAH63802.1"/>
    </source>
</evidence>
<dbReference type="GO" id="GO:0046914">
    <property type="term" value="F:transition metal ion binding"/>
    <property type="evidence" value="ECO:0007669"/>
    <property type="project" value="InterPro"/>
</dbReference>
<sequence>EVGTQGNRLRILYLDDEPAPLLAQLIALGLKPGVDVEVLDREFDLLRLRLDKNVVPLAVAAARHVSVMPAPALAVQMDELPVGSRVRVVEIEGRGKHQRRMLDMGFVPGAEVTVMRKAPLGDPIEYRVKGTAVALRQKDASSILVEELENG</sequence>
<reference evidence="3" key="1">
    <citation type="journal article" date="2014" name="Front. Microbiol.">
        <title>High frequency of phylogenetically diverse reductive dehalogenase-homologous genes in deep subseafloor sedimentary metagenomes.</title>
        <authorList>
            <person name="Kawai M."/>
            <person name="Futagami T."/>
            <person name="Toyoda A."/>
            <person name="Takaki Y."/>
            <person name="Nishi S."/>
            <person name="Hori S."/>
            <person name="Arai W."/>
            <person name="Tsubouchi T."/>
            <person name="Morono Y."/>
            <person name="Uchiyama I."/>
            <person name="Ito T."/>
            <person name="Fujiyama A."/>
            <person name="Inagaki F."/>
            <person name="Takami H."/>
        </authorList>
    </citation>
    <scope>NUCLEOTIDE SEQUENCE</scope>
    <source>
        <strain evidence="3">Expedition CK06-06</strain>
    </source>
</reference>
<dbReference type="PANTHER" id="PTHR42954:SF2">
    <property type="entry name" value="FE(2+) TRANSPORT PROTEIN A"/>
    <property type="match status" value="1"/>
</dbReference>
<protein>
    <recommendedName>
        <fullName evidence="2">Ferrous iron transporter FeoA-like domain-containing protein</fullName>
    </recommendedName>
</protein>
<dbReference type="InterPro" id="IPR008988">
    <property type="entry name" value="Transcriptional_repressor_C"/>
</dbReference>
<keyword evidence="1" id="KW-0408">Iron</keyword>
<feature type="domain" description="Ferrous iron transporter FeoA-like" evidence="2">
    <location>
        <begin position="75"/>
        <end position="147"/>
    </location>
</feature>
<dbReference type="InterPro" id="IPR007167">
    <property type="entry name" value="Fe-transptr_FeoA-like"/>
</dbReference>
<dbReference type="Gene3D" id="2.30.30.90">
    <property type="match status" value="1"/>
</dbReference>
<dbReference type="SMART" id="SM00899">
    <property type="entry name" value="FeoA"/>
    <property type="match status" value="2"/>
</dbReference>
<feature type="domain" description="Ferrous iron transporter FeoA-like" evidence="2">
    <location>
        <begin position="2"/>
        <end position="69"/>
    </location>
</feature>
<dbReference type="InterPro" id="IPR038157">
    <property type="entry name" value="FeoA_core_dom"/>
</dbReference>
<dbReference type="Pfam" id="PF04023">
    <property type="entry name" value="FeoA"/>
    <property type="match status" value="2"/>
</dbReference>
<accession>X1H301</accession>
<name>X1H301_9ZZZZ</name>
<feature type="non-terminal residue" evidence="3">
    <location>
        <position position="1"/>
    </location>
</feature>
<proteinExistence type="predicted"/>